<feature type="non-terminal residue" evidence="1">
    <location>
        <position position="1"/>
    </location>
</feature>
<evidence type="ECO:0000313" key="2">
    <source>
        <dbReference type="Proteomes" id="UP000694892"/>
    </source>
</evidence>
<name>A0A974CID3_XENLA</name>
<accession>A0A974CID3</accession>
<feature type="non-terminal residue" evidence="1">
    <location>
        <position position="101"/>
    </location>
</feature>
<protein>
    <submittedName>
        <fullName evidence="1">Uncharacterized protein</fullName>
    </submittedName>
</protein>
<dbReference type="EMBL" id="CM004477">
    <property type="protein sequence ID" value="OCT73915.1"/>
    <property type="molecule type" value="Genomic_DNA"/>
</dbReference>
<evidence type="ECO:0000313" key="1">
    <source>
        <dbReference type="EMBL" id="OCT73915.1"/>
    </source>
</evidence>
<dbReference type="Proteomes" id="UP000694892">
    <property type="component" value="Chromosome 6S"/>
</dbReference>
<sequence>EPVYASVYSPALPAAHKCQYFVPIHQVCNATATSGQSSPVMFDDRHPWRWKQRVTDGGGVQMSIEERKQQITVREEAWKTKGIGAANDSTQFSVAGRMVKK</sequence>
<organism evidence="1 2">
    <name type="scientific">Xenopus laevis</name>
    <name type="common">African clawed frog</name>
    <dbReference type="NCBI Taxonomy" id="8355"/>
    <lineage>
        <taxon>Eukaryota</taxon>
        <taxon>Metazoa</taxon>
        <taxon>Chordata</taxon>
        <taxon>Craniata</taxon>
        <taxon>Vertebrata</taxon>
        <taxon>Euteleostomi</taxon>
        <taxon>Amphibia</taxon>
        <taxon>Batrachia</taxon>
        <taxon>Anura</taxon>
        <taxon>Pipoidea</taxon>
        <taxon>Pipidae</taxon>
        <taxon>Xenopodinae</taxon>
        <taxon>Xenopus</taxon>
        <taxon>Xenopus</taxon>
    </lineage>
</organism>
<proteinExistence type="predicted"/>
<dbReference type="AlphaFoldDB" id="A0A974CID3"/>
<reference evidence="2" key="1">
    <citation type="journal article" date="2016" name="Nature">
        <title>Genome evolution in the allotetraploid frog Xenopus laevis.</title>
        <authorList>
            <person name="Session A.M."/>
            <person name="Uno Y."/>
            <person name="Kwon T."/>
            <person name="Chapman J.A."/>
            <person name="Toyoda A."/>
            <person name="Takahashi S."/>
            <person name="Fukui A."/>
            <person name="Hikosaka A."/>
            <person name="Suzuki A."/>
            <person name="Kondo M."/>
            <person name="van Heeringen S.J."/>
            <person name="Quigley I."/>
            <person name="Heinz S."/>
            <person name="Ogino H."/>
            <person name="Ochi H."/>
            <person name="Hellsten U."/>
            <person name="Lyons J.B."/>
            <person name="Simakov O."/>
            <person name="Putnam N."/>
            <person name="Stites J."/>
            <person name="Kuroki Y."/>
            <person name="Tanaka T."/>
            <person name="Michiue T."/>
            <person name="Watanabe M."/>
            <person name="Bogdanovic O."/>
            <person name="Lister R."/>
            <person name="Georgiou G."/>
            <person name="Paranjpe S.S."/>
            <person name="van Kruijsbergen I."/>
            <person name="Shu S."/>
            <person name="Carlson J."/>
            <person name="Kinoshita T."/>
            <person name="Ohta Y."/>
            <person name="Mawaribuchi S."/>
            <person name="Jenkins J."/>
            <person name="Grimwood J."/>
            <person name="Schmutz J."/>
            <person name="Mitros T."/>
            <person name="Mozaffari S.V."/>
            <person name="Suzuki Y."/>
            <person name="Haramoto Y."/>
            <person name="Yamamoto T.S."/>
            <person name="Takagi C."/>
            <person name="Heald R."/>
            <person name="Miller K."/>
            <person name="Haudenschild C."/>
            <person name="Kitzman J."/>
            <person name="Nakayama T."/>
            <person name="Izutsu Y."/>
            <person name="Robert J."/>
            <person name="Fortriede J."/>
            <person name="Burns K."/>
            <person name="Lotay V."/>
            <person name="Karimi K."/>
            <person name="Yasuoka Y."/>
            <person name="Dichmann D.S."/>
            <person name="Flajnik M.F."/>
            <person name="Houston D.W."/>
            <person name="Shendure J."/>
            <person name="DuPasquier L."/>
            <person name="Vize P.D."/>
            <person name="Zorn A.M."/>
            <person name="Ito M."/>
            <person name="Marcotte E.M."/>
            <person name="Wallingford J.B."/>
            <person name="Ito Y."/>
            <person name="Asashima M."/>
            <person name="Ueno N."/>
            <person name="Matsuda Y."/>
            <person name="Veenstra G.J."/>
            <person name="Fujiyama A."/>
            <person name="Harland R.M."/>
            <person name="Taira M."/>
            <person name="Rokhsar D.S."/>
        </authorList>
    </citation>
    <scope>NUCLEOTIDE SEQUENCE [LARGE SCALE GENOMIC DNA]</scope>
    <source>
        <strain evidence="2">J</strain>
    </source>
</reference>
<gene>
    <name evidence="1" type="ORF">XELAEV_180328793mg</name>
</gene>